<proteinExistence type="predicted"/>
<dbReference type="EMBL" id="JAXCLX010000001">
    <property type="protein sequence ID" value="MDY0871681.1"/>
    <property type="molecule type" value="Genomic_DNA"/>
</dbReference>
<dbReference type="SUPFAM" id="SSF56219">
    <property type="entry name" value="DNase I-like"/>
    <property type="match status" value="1"/>
</dbReference>
<keyword evidence="2" id="KW-0540">Nuclease</keyword>
<comment type="caution">
    <text evidence="2">The sequence shown here is derived from an EMBL/GenBank/DDBJ whole genome shotgun (WGS) entry which is preliminary data.</text>
</comment>
<reference evidence="2 3" key="1">
    <citation type="journal article" date="2013" name="Antonie Van Leeuwenhoek">
        <title>Dongia rigui sp. nov., isolated from freshwater of a large wetland in Korea.</title>
        <authorList>
            <person name="Baik K.S."/>
            <person name="Hwang Y.M."/>
            <person name="Choi J.S."/>
            <person name="Kwon J."/>
            <person name="Seong C.N."/>
        </authorList>
    </citation>
    <scope>NUCLEOTIDE SEQUENCE [LARGE SCALE GENOMIC DNA]</scope>
    <source>
        <strain evidence="2 3">04SU4-P</strain>
    </source>
</reference>
<dbReference type="InterPro" id="IPR036691">
    <property type="entry name" value="Endo/exonu/phosph_ase_sf"/>
</dbReference>
<dbReference type="Gene3D" id="3.60.10.10">
    <property type="entry name" value="Endonuclease/exonuclease/phosphatase"/>
    <property type="match status" value="1"/>
</dbReference>
<evidence type="ECO:0000313" key="3">
    <source>
        <dbReference type="Proteomes" id="UP001271769"/>
    </source>
</evidence>
<accession>A0ABU5DYP3</accession>
<evidence type="ECO:0000259" key="1">
    <source>
        <dbReference type="Pfam" id="PF03372"/>
    </source>
</evidence>
<keyword evidence="3" id="KW-1185">Reference proteome</keyword>
<dbReference type="RefSeq" id="WP_320500111.1">
    <property type="nucleotide sequence ID" value="NZ_JAXCLX010000001.1"/>
</dbReference>
<dbReference type="InterPro" id="IPR020847">
    <property type="entry name" value="AP_endonuclease_F1_BS"/>
</dbReference>
<dbReference type="Pfam" id="PF03372">
    <property type="entry name" value="Exo_endo_phos"/>
    <property type="match status" value="1"/>
</dbReference>
<sequence>MSKPIKVISWNLWHRGGALVGDLASLIEAEQPDLLLMQEAKRPLEALPQLVGGHFHWQEMQKRVYGLAFWSRHELGEGYSIPLPISPFPIRVPPRLAQILKLDGISIANVHLSHGQVLNRRQLKAIAEATHGPTVIIGDCNAVGPIALGGFAEVGPRNPTHKLKTRLDRCLIRDLHCTQARVLGRGPSDHHPIEVLLSRA</sequence>
<evidence type="ECO:0000313" key="2">
    <source>
        <dbReference type="EMBL" id="MDY0871681.1"/>
    </source>
</evidence>
<dbReference type="GO" id="GO:0004519">
    <property type="term" value="F:endonuclease activity"/>
    <property type="evidence" value="ECO:0007669"/>
    <property type="project" value="UniProtKB-KW"/>
</dbReference>
<dbReference type="Proteomes" id="UP001271769">
    <property type="component" value="Unassembled WGS sequence"/>
</dbReference>
<name>A0ABU5DYP3_9PROT</name>
<organism evidence="2 3">
    <name type="scientific">Dongia rigui</name>
    <dbReference type="NCBI Taxonomy" id="940149"/>
    <lineage>
        <taxon>Bacteria</taxon>
        <taxon>Pseudomonadati</taxon>
        <taxon>Pseudomonadota</taxon>
        <taxon>Alphaproteobacteria</taxon>
        <taxon>Rhodospirillales</taxon>
        <taxon>Dongiaceae</taxon>
        <taxon>Dongia</taxon>
    </lineage>
</organism>
<keyword evidence="2" id="KW-0378">Hydrolase</keyword>
<dbReference type="PROSITE" id="PS00726">
    <property type="entry name" value="AP_NUCLEASE_F1_1"/>
    <property type="match status" value="1"/>
</dbReference>
<dbReference type="InterPro" id="IPR005135">
    <property type="entry name" value="Endo/exonuclease/phosphatase"/>
</dbReference>
<keyword evidence="2" id="KW-0255">Endonuclease</keyword>
<gene>
    <name evidence="2" type="ORF">SMD31_07095</name>
</gene>
<feature type="domain" description="Endonuclease/exonuclease/phosphatase" evidence="1">
    <location>
        <begin position="8"/>
        <end position="190"/>
    </location>
</feature>
<protein>
    <submittedName>
        <fullName evidence="2">Endonuclease/exonuclease/phosphatase family protein</fullName>
    </submittedName>
</protein>